<sequence length="127" mass="14673">MGKDNKAVECFPLTIFSLPCLRYCSLRVPCSPASMNIRSLFDYLFYFFFWEMEIYRLLPLSSFFPLHSLGLGLFACSYDFCPLCSFFFHFSEKTGVCFSKTNLLIIATSKMKFFFVSGNASIYCSHL</sequence>
<reference evidence="1" key="1">
    <citation type="submission" date="2016-02" db="EMBL/GenBank/DDBJ databases">
        <title>WGS assembly of Manihot esculenta.</title>
        <authorList>
            <person name="Bredeson J.V."/>
            <person name="Prochnik S.E."/>
            <person name="Lyons J.B."/>
            <person name="Schmutz J."/>
            <person name="Grimwood J."/>
            <person name="Vrebalov J."/>
            <person name="Bart R.S."/>
            <person name="Amuge T."/>
            <person name="Ferguson M.E."/>
            <person name="Green R."/>
            <person name="Putnam N."/>
            <person name="Stites J."/>
            <person name="Rounsley S."/>
            <person name="Rokhsar D.S."/>
        </authorList>
    </citation>
    <scope>NUCLEOTIDE SEQUENCE [LARGE SCALE GENOMIC DNA]</scope>
    <source>
        <tissue evidence="1">Leaf</tissue>
    </source>
</reference>
<gene>
    <name evidence="1" type="ORF">MANES_S056400</name>
</gene>
<proteinExistence type="predicted"/>
<accession>A0A199UAK9</accession>
<evidence type="ECO:0000313" key="1">
    <source>
        <dbReference type="EMBL" id="OAY21790.1"/>
    </source>
</evidence>
<dbReference type="AlphaFoldDB" id="A0A199UAK9"/>
<organism evidence="1">
    <name type="scientific">Manihot esculenta</name>
    <name type="common">Cassava</name>
    <name type="synonym">Jatropha manihot</name>
    <dbReference type="NCBI Taxonomy" id="3983"/>
    <lineage>
        <taxon>Eukaryota</taxon>
        <taxon>Viridiplantae</taxon>
        <taxon>Streptophyta</taxon>
        <taxon>Embryophyta</taxon>
        <taxon>Tracheophyta</taxon>
        <taxon>Spermatophyta</taxon>
        <taxon>Magnoliopsida</taxon>
        <taxon>eudicotyledons</taxon>
        <taxon>Gunneridae</taxon>
        <taxon>Pentapetalae</taxon>
        <taxon>rosids</taxon>
        <taxon>fabids</taxon>
        <taxon>Malpighiales</taxon>
        <taxon>Euphorbiaceae</taxon>
        <taxon>Crotonoideae</taxon>
        <taxon>Manihoteae</taxon>
        <taxon>Manihot</taxon>
    </lineage>
</organism>
<name>A0A199UAK9_MANES</name>
<protein>
    <submittedName>
        <fullName evidence="1">Uncharacterized protein</fullName>
    </submittedName>
</protein>
<dbReference type="EMBL" id="KV450655">
    <property type="protein sequence ID" value="OAY21790.1"/>
    <property type="molecule type" value="Genomic_DNA"/>
</dbReference>